<reference evidence="4 5" key="1">
    <citation type="submission" date="2021-05" db="EMBL/GenBank/DDBJ databases">
        <title>The draft genome of Geobacter chapellei DSM 13688.</title>
        <authorList>
            <person name="Xu Z."/>
            <person name="Masuda Y."/>
            <person name="Itoh H."/>
            <person name="Senoo K."/>
        </authorList>
    </citation>
    <scope>NUCLEOTIDE SEQUENCE [LARGE SCALE GENOMIC DNA]</scope>
    <source>
        <strain evidence="4 5">DSM 13688</strain>
    </source>
</reference>
<evidence type="ECO:0000256" key="2">
    <source>
        <dbReference type="ARBA" id="ARBA00037999"/>
    </source>
</evidence>
<evidence type="ECO:0000313" key="4">
    <source>
        <dbReference type="EMBL" id="MBT1070855.1"/>
    </source>
</evidence>
<dbReference type="InterPro" id="IPR000653">
    <property type="entry name" value="DegT/StrS_aminotransferase"/>
</dbReference>
<dbReference type="CDD" id="cd00616">
    <property type="entry name" value="AHBA_syn"/>
    <property type="match status" value="1"/>
</dbReference>
<comment type="caution">
    <text evidence="4">The sequence shown here is derived from an EMBL/GenBank/DDBJ whole genome shotgun (WGS) entry which is preliminary data.</text>
</comment>
<gene>
    <name evidence="4" type="ORF">KJB30_03585</name>
</gene>
<dbReference type="RefSeq" id="WP_214296821.1">
    <property type="nucleotide sequence ID" value="NZ_JAHDYS010000003.1"/>
</dbReference>
<dbReference type="Gene3D" id="3.40.640.10">
    <property type="entry name" value="Type I PLP-dependent aspartate aminotransferase-like (Major domain)"/>
    <property type="match status" value="1"/>
</dbReference>
<proteinExistence type="inferred from homology"/>
<evidence type="ECO:0000256" key="1">
    <source>
        <dbReference type="ARBA" id="ARBA00022898"/>
    </source>
</evidence>
<keyword evidence="5" id="KW-1185">Reference proteome</keyword>
<keyword evidence="4" id="KW-0808">Transferase</keyword>
<name>A0ABS5U5C1_9BACT</name>
<dbReference type="SUPFAM" id="SSF53383">
    <property type="entry name" value="PLP-dependent transferases"/>
    <property type="match status" value="1"/>
</dbReference>
<protein>
    <submittedName>
        <fullName evidence="4">DegT/DnrJ/EryC1/StrS family aminotransferase</fullName>
    </submittedName>
</protein>
<dbReference type="PIRSF" id="PIRSF000390">
    <property type="entry name" value="PLP_StrS"/>
    <property type="match status" value="1"/>
</dbReference>
<sequence length="396" mass="43234">MRPVPFLNLKAQYQSIKAEILPVVNKVLESCSFVLGSEVAEFEKEFAAYQETDHGIAVNTGTSALHLALLAAGVGPGDEVITTPFTFVATVAAIVYTGAKPVFVDIDPKSLTIDVTRIEAAITPATKAILPVHIHGQAADMDPIVDIARRHKLVVIEDACQAHGAEYKGRRVGGIGNFGCFSFYPGKNLGAYGEGGMVTTNEKKYADTIRMLRDWGAENKYRHTMKGYNYRMEGMQGAILRVKLRHLEAWTLARRAHARRYDELLVNSGIATPVESSFNRHVYHIYAIRVPRREAFQQALTESGVQSGIHYPIPVHLQPAYADLGYSAGDFPQAEAAAHEVLSLPMFAEMSVAQQDVVVEAVRKISHEMLVDASHKAPAKVEAKQDVPMIGAVAAA</sequence>
<dbReference type="PANTHER" id="PTHR30244:SF36">
    <property type="entry name" value="3-OXO-GLUCOSE-6-PHOSPHATE:GLUTAMATE AMINOTRANSFERASE"/>
    <property type="match status" value="1"/>
</dbReference>
<comment type="similarity">
    <text evidence="2 3">Belongs to the DegT/DnrJ/EryC1 family.</text>
</comment>
<dbReference type="Pfam" id="PF01041">
    <property type="entry name" value="DegT_DnrJ_EryC1"/>
    <property type="match status" value="1"/>
</dbReference>
<dbReference type="Gene3D" id="3.90.1150.10">
    <property type="entry name" value="Aspartate Aminotransferase, domain 1"/>
    <property type="match status" value="1"/>
</dbReference>
<keyword evidence="1 3" id="KW-0663">Pyridoxal phosphate</keyword>
<dbReference type="GO" id="GO:0008483">
    <property type="term" value="F:transaminase activity"/>
    <property type="evidence" value="ECO:0007669"/>
    <property type="project" value="UniProtKB-KW"/>
</dbReference>
<accession>A0ABS5U5C1</accession>
<evidence type="ECO:0000313" key="5">
    <source>
        <dbReference type="Proteomes" id="UP000784128"/>
    </source>
</evidence>
<dbReference type="InterPro" id="IPR015421">
    <property type="entry name" value="PyrdxlP-dep_Trfase_major"/>
</dbReference>
<dbReference type="EMBL" id="JAHDYS010000003">
    <property type="protein sequence ID" value="MBT1070855.1"/>
    <property type="molecule type" value="Genomic_DNA"/>
</dbReference>
<dbReference type="Proteomes" id="UP000784128">
    <property type="component" value="Unassembled WGS sequence"/>
</dbReference>
<evidence type="ECO:0000256" key="3">
    <source>
        <dbReference type="RuleBase" id="RU004508"/>
    </source>
</evidence>
<dbReference type="PANTHER" id="PTHR30244">
    <property type="entry name" value="TRANSAMINASE"/>
    <property type="match status" value="1"/>
</dbReference>
<dbReference type="InterPro" id="IPR015422">
    <property type="entry name" value="PyrdxlP-dep_Trfase_small"/>
</dbReference>
<dbReference type="InterPro" id="IPR015424">
    <property type="entry name" value="PyrdxlP-dep_Trfase"/>
</dbReference>
<organism evidence="4 5">
    <name type="scientific">Pelotalea chapellei</name>
    <dbReference type="NCBI Taxonomy" id="44671"/>
    <lineage>
        <taxon>Bacteria</taxon>
        <taxon>Pseudomonadati</taxon>
        <taxon>Thermodesulfobacteriota</taxon>
        <taxon>Desulfuromonadia</taxon>
        <taxon>Geobacterales</taxon>
        <taxon>Geobacteraceae</taxon>
        <taxon>Pelotalea</taxon>
    </lineage>
</organism>
<keyword evidence="4" id="KW-0032">Aminotransferase</keyword>